<keyword evidence="3" id="KW-1185">Reference proteome</keyword>
<dbReference type="EMBL" id="CMVM020000284">
    <property type="status" value="NOT_ANNOTATED_CDS"/>
    <property type="molecule type" value="Genomic_DNA"/>
</dbReference>
<protein>
    <submittedName>
        <fullName evidence="2">Uncharacterized protein</fullName>
    </submittedName>
</protein>
<dbReference type="EnsemblMetazoa" id="OVOC9646.1">
    <property type="protein sequence ID" value="OVOC9646.1"/>
    <property type="gene ID" value="WBGene00246455"/>
</dbReference>
<evidence type="ECO:0000313" key="3">
    <source>
        <dbReference type="Proteomes" id="UP000024404"/>
    </source>
</evidence>
<sequence length="79" mass="9026">MKTNNRAGRFKRNAEQEQGCGKEYSTEMLNELKCIPHAHHSSNATMPTVGDEVSSRNPGDLMIRCCMSWFEEAEFFNIL</sequence>
<organism evidence="2 3">
    <name type="scientific">Onchocerca volvulus</name>
    <dbReference type="NCBI Taxonomy" id="6282"/>
    <lineage>
        <taxon>Eukaryota</taxon>
        <taxon>Metazoa</taxon>
        <taxon>Ecdysozoa</taxon>
        <taxon>Nematoda</taxon>
        <taxon>Chromadorea</taxon>
        <taxon>Rhabditida</taxon>
        <taxon>Spirurina</taxon>
        <taxon>Spiruromorpha</taxon>
        <taxon>Filarioidea</taxon>
        <taxon>Onchocercidae</taxon>
        <taxon>Onchocerca</taxon>
    </lineage>
</organism>
<evidence type="ECO:0000256" key="1">
    <source>
        <dbReference type="SAM" id="MobiDB-lite"/>
    </source>
</evidence>
<evidence type="ECO:0000313" key="2">
    <source>
        <dbReference type="EnsemblMetazoa" id="OVOC9646.1"/>
    </source>
</evidence>
<accession>A0A8R1Y3R2</accession>
<dbReference type="Proteomes" id="UP000024404">
    <property type="component" value="Unassembled WGS sequence"/>
</dbReference>
<reference evidence="2" key="2">
    <citation type="submission" date="2022-06" db="UniProtKB">
        <authorList>
            <consortium name="EnsemblMetazoa"/>
        </authorList>
    </citation>
    <scope>IDENTIFICATION</scope>
</reference>
<name>A0A8R1Y3R2_ONCVO</name>
<reference evidence="3" key="1">
    <citation type="submission" date="2013-10" db="EMBL/GenBank/DDBJ databases">
        <title>Genome sequencing of Onchocerca volvulus.</title>
        <authorList>
            <person name="Cotton J."/>
            <person name="Tsai J."/>
            <person name="Stanley E."/>
            <person name="Tracey A."/>
            <person name="Holroyd N."/>
            <person name="Lustigman S."/>
            <person name="Berriman M."/>
        </authorList>
    </citation>
    <scope>NUCLEOTIDE SEQUENCE</scope>
</reference>
<feature type="region of interest" description="Disordered" evidence="1">
    <location>
        <begin position="1"/>
        <end position="20"/>
    </location>
</feature>
<proteinExistence type="predicted"/>
<dbReference type="AlphaFoldDB" id="A0A8R1Y3R2"/>